<proteinExistence type="predicted"/>
<name>A0A1M4U1E1_LOKAT</name>
<gene>
    <name evidence="4" type="ORF">SAMN05444339_101562</name>
</gene>
<evidence type="ECO:0000259" key="2">
    <source>
        <dbReference type="Pfam" id="PF13550"/>
    </source>
</evidence>
<dbReference type="STRING" id="366533.SAMN05444339_101562"/>
<sequence>MATLVLSAAGMALGGSVGGTVMGLSMATVGRAAGAVLGRAIDQRLLGAGSDAVEVGRIDRFRLTGASEGTAIARVHGRMRIGGQVIWATTFQEVATTTGGGKGAGPQPATMTFSYSVSLAVALCEGEIARIGRIWADGEEVSSAALNMRVYLGTQDQQPDPKIAAVEGMAFAPAYRGTAYVVFEDLPLDRFGNRVPQFTFEVMRPAEPGTPADLADIARQVRGVALIPGTGEYSLATTQVNLSADFGEAVAINVNSPAGGTDFSTSLTALDEELPQCGSVSLVVSWFGSDLRCGDCLVQPKVEQREVDGDPMPWRVADIGRTQAGLVPRQDDRPVYGGTPADAAVIEAIRALKARGFSPMFYPFILMEQMTGNGLTDPHTGAADQPRLPWRGRITLDRAPGQEGSTDRTAAAEAEVAAFMGTAQSGDFALDGEAVRYTGPAEWRYRRFVLHYAHLCKAAGGVDAFCIGSEMVALTQIRGAGDSFPAVAALRQLAAEVRGILGPGCKISYAADWSEYHGYQPAGTGDKYFHLDPLWADDNIDFIGIDNYMPLSDWRDGTDHADAGFGAIYNLDYLKGNVAGGEGYDWYYHSPEARDAQIRTPITDGDGEPWVWRYKDLPGWWSHDHHDRIGGERVAAKTAWVPQSKPFWFTEFGCAAIDKGTNQPNKFLDPKSSESLLPFYSNGIREDFMQMQYLRAIFGHYATVANNPRATGPLYQGPMLDMARAHVWCWDARPYPFFPANGTLWSDGDNYQRGHWLNGRAVSRTLAGVVAEICAASGVTEVDVSRLYGVVRGYALTDVPSARAQLQPLLLAYGVEVAERDGALVFTNRDGLARRVLTPDMLAEDPERDADVVHSRAPQTELEGRVQIGFVETDGNYDVAVAEALDPQTAATGVTRSELALGLTRGEGARIAARWINASRVARDGVSFALPPSQADLGAGDVVNLRDGGNAGLYRIDRIEEAGLRLVEATRVDPEIYLPQRRLEEGASLVPFTAPTPVAAVFMDLPLIRGDEPAFAPYFAATARNWSGGVALYGGMQDNDYVLQEVLRSRSVMGTLTAPLPRGRTALWDRHVLQVKLVSGALKAVDPEAVLAGANVLAIGDGSADDWEIVQFAQAQLIAPQTYQLTELLRGQRGSSAMIRDVWPAGSRVVLMDGRPEPVTIPTAARGLVRHFRYGPVKRPLTDRSYRHVVHTFKGNALRPYPVVHLSAARTGADLRVAWIRQTRIDGDLWGRGDVPLGEETQAYVVEVRQGDAVRREETVTEPGWTYTEAMRQADGVTEPYVVAVAQLSTRYGTGPFTLHRIGA</sequence>
<dbReference type="EMBL" id="FQUE01000001">
    <property type="protein sequence ID" value="SHE50480.1"/>
    <property type="molecule type" value="Genomic_DNA"/>
</dbReference>
<evidence type="ECO:0000259" key="1">
    <source>
        <dbReference type="Pfam" id="PF13547"/>
    </source>
</evidence>
<evidence type="ECO:0000259" key="3">
    <source>
        <dbReference type="Pfam" id="PF23666"/>
    </source>
</evidence>
<dbReference type="InterPro" id="IPR017853">
    <property type="entry name" value="GH"/>
</dbReference>
<keyword evidence="5" id="KW-1185">Reference proteome</keyword>
<reference evidence="5" key="1">
    <citation type="submission" date="2016-11" db="EMBL/GenBank/DDBJ databases">
        <authorList>
            <person name="Varghese N."/>
            <person name="Submissions S."/>
        </authorList>
    </citation>
    <scope>NUCLEOTIDE SEQUENCE [LARGE SCALE GENOMIC DNA]</scope>
    <source>
        <strain evidence="5">DSM 29326</strain>
    </source>
</reference>
<protein>
    <submittedName>
        <fullName evidence="4">Putative phage tail protein</fullName>
    </submittedName>
</protein>
<dbReference type="Gene3D" id="3.20.20.80">
    <property type="entry name" value="Glycosidases"/>
    <property type="match status" value="1"/>
</dbReference>
<dbReference type="RefSeq" id="WP_072855649.1">
    <property type="nucleotide sequence ID" value="NZ_FQUE01000001.1"/>
</dbReference>
<dbReference type="Pfam" id="PF23666">
    <property type="entry name" value="Rcc01698_C"/>
    <property type="match status" value="1"/>
</dbReference>
<dbReference type="OrthoDB" id="8445115at2"/>
<dbReference type="CDD" id="cd19607">
    <property type="entry name" value="GTA_TIM-barrel-like"/>
    <property type="match status" value="1"/>
</dbReference>
<dbReference type="InterPro" id="IPR056490">
    <property type="entry name" value="Rcc01698_C"/>
</dbReference>
<dbReference type="SUPFAM" id="SSF51445">
    <property type="entry name" value="(Trans)glycosidases"/>
    <property type="match status" value="1"/>
</dbReference>
<feature type="domain" description="GTA TIM-barrel-like" evidence="1">
    <location>
        <begin position="443"/>
        <end position="739"/>
    </location>
</feature>
<dbReference type="Pfam" id="PF13550">
    <property type="entry name" value="Phage-tail_3"/>
    <property type="match status" value="1"/>
</dbReference>
<evidence type="ECO:0000313" key="5">
    <source>
        <dbReference type="Proteomes" id="UP000183987"/>
    </source>
</evidence>
<dbReference type="Pfam" id="PF13547">
    <property type="entry name" value="GTA_TIM"/>
    <property type="match status" value="1"/>
</dbReference>
<dbReference type="InterPro" id="IPR025195">
    <property type="entry name" value="GTA_TIM_dom"/>
</dbReference>
<dbReference type="InterPro" id="IPR032876">
    <property type="entry name" value="J_dom"/>
</dbReference>
<feature type="domain" description="Tip attachment protein J" evidence="2">
    <location>
        <begin position="799"/>
        <end position="960"/>
    </location>
</feature>
<dbReference type="Proteomes" id="UP000183987">
    <property type="component" value="Unassembled WGS sequence"/>
</dbReference>
<organism evidence="4 5">
    <name type="scientific">Loktanella atrilutea</name>
    <dbReference type="NCBI Taxonomy" id="366533"/>
    <lineage>
        <taxon>Bacteria</taxon>
        <taxon>Pseudomonadati</taxon>
        <taxon>Pseudomonadota</taxon>
        <taxon>Alphaproteobacteria</taxon>
        <taxon>Rhodobacterales</taxon>
        <taxon>Roseobacteraceae</taxon>
        <taxon>Loktanella</taxon>
    </lineage>
</organism>
<evidence type="ECO:0000313" key="4">
    <source>
        <dbReference type="EMBL" id="SHE50480.1"/>
    </source>
</evidence>
<accession>A0A1M4U1E1</accession>
<feature type="domain" description="Rcc01698-like C-terminal" evidence="3">
    <location>
        <begin position="1051"/>
        <end position="1150"/>
    </location>
</feature>